<keyword evidence="3" id="KW-1185">Reference proteome</keyword>
<protein>
    <recommendedName>
        <fullName evidence="4">Alpha-and gamma-adaptin-binding protein p34</fullName>
    </recommendedName>
</protein>
<evidence type="ECO:0000313" key="3">
    <source>
        <dbReference type="Proteomes" id="UP001168821"/>
    </source>
</evidence>
<dbReference type="Proteomes" id="UP001168821">
    <property type="component" value="Unassembled WGS sequence"/>
</dbReference>
<accession>A0AA38IRT1</accession>
<dbReference type="EMBL" id="JALNTZ010000003">
    <property type="protein sequence ID" value="KAJ3658646.1"/>
    <property type="molecule type" value="Genomic_DNA"/>
</dbReference>
<dbReference type="PANTHER" id="PTHR14659">
    <property type="entry name" value="ALPHA- AND GAMMA-ADAPTIN-BINDING PROTEIN P34"/>
    <property type="match status" value="1"/>
</dbReference>
<gene>
    <name evidence="2" type="ORF">Zmor_010373</name>
</gene>
<dbReference type="InterPro" id="IPR019341">
    <property type="entry name" value="Alpha/Gamma-adaptin-bd_p34"/>
</dbReference>
<reference evidence="2" key="1">
    <citation type="journal article" date="2023" name="G3 (Bethesda)">
        <title>Whole genome assemblies of Zophobas morio and Tenebrio molitor.</title>
        <authorList>
            <person name="Kaur S."/>
            <person name="Stinson S.A."/>
            <person name="diCenzo G.C."/>
        </authorList>
    </citation>
    <scope>NUCLEOTIDE SEQUENCE</scope>
    <source>
        <strain evidence="2">QUZm001</strain>
    </source>
</reference>
<feature type="region of interest" description="Disordered" evidence="1">
    <location>
        <begin position="176"/>
        <end position="197"/>
    </location>
</feature>
<comment type="caution">
    <text evidence="2">The sequence shown here is derived from an EMBL/GenBank/DDBJ whole genome shotgun (WGS) entry which is preliminary data.</text>
</comment>
<dbReference type="AlphaFoldDB" id="A0AA38IRT1"/>
<proteinExistence type="predicted"/>
<name>A0AA38IRT1_9CUCU</name>
<dbReference type="Gene3D" id="3.40.50.11960">
    <property type="match status" value="1"/>
</dbReference>
<dbReference type="PANTHER" id="PTHR14659:SF1">
    <property type="entry name" value="ALPHA- AND GAMMA-ADAPTIN-BINDING PROTEIN P34"/>
    <property type="match status" value="1"/>
</dbReference>
<dbReference type="Pfam" id="PF10199">
    <property type="entry name" value="Adaptin_binding"/>
    <property type="match status" value="1"/>
</dbReference>
<evidence type="ECO:0000256" key="1">
    <source>
        <dbReference type="SAM" id="MobiDB-lite"/>
    </source>
</evidence>
<organism evidence="2 3">
    <name type="scientific">Zophobas morio</name>
    <dbReference type="NCBI Taxonomy" id="2755281"/>
    <lineage>
        <taxon>Eukaryota</taxon>
        <taxon>Metazoa</taxon>
        <taxon>Ecdysozoa</taxon>
        <taxon>Arthropoda</taxon>
        <taxon>Hexapoda</taxon>
        <taxon>Insecta</taxon>
        <taxon>Pterygota</taxon>
        <taxon>Neoptera</taxon>
        <taxon>Endopterygota</taxon>
        <taxon>Coleoptera</taxon>
        <taxon>Polyphaga</taxon>
        <taxon>Cucujiformia</taxon>
        <taxon>Tenebrionidae</taxon>
        <taxon>Zophobas</taxon>
    </lineage>
</organism>
<evidence type="ECO:0008006" key="4">
    <source>
        <dbReference type="Google" id="ProtNLM"/>
    </source>
</evidence>
<evidence type="ECO:0000313" key="2">
    <source>
        <dbReference type="EMBL" id="KAJ3658646.1"/>
    </source>
</evidence>
<sequence>MTERPSVVIVSSSNTKPKSLIKLITKCTDIQDDPTDTNRTSHTWQIETKYYTAEVDIIGINEQYQRSQTFNDNVEALIIHMDTNKETGLQDLTQWSAIEDDCDPEIKLLIANYCTNDTKITKAAATEWCLQRGFELIELYPAQQTCEQDIIEEKIGVDRVVEALQTHTWSNMNMKSQKKNVGEETSSDNVEHDEFPANDPVDDFSDLFAQLSMMKESLQSLPTNQRKQCAEQVVTAFWKAIGGDEEEISDM</sequence>